<dbReference type="Pfam" id="PF22765">
    <property type="entry name" value="DUF7010"/>
    <property type="match status" value="1"/>
</dbReference>
<feature type="transmembrane region" description="Helical" evidence="1">
    <location>
        <begin position="46"/>
        <end position="64"/>
    </location>
</feature>
<feature type="transmembrane region" description="Helical" evidence="1">
    <location>
        <begin position="136"/>
        <end position="153"/>
    </location>
</feature>
<feature type="transmembrane region" description="Helical" evidence="1">
    <location>
        <begin position="20"/>
        <end position="40"/>
    </location>
</feature>
<feature type="transmembrane region" description="Helical" evidence="1">
    <location>
        <begin position="111"/>
        <end position="129"/>
    </location>
</feature>
<keyword evidence="1" id="KW-0472">Membrane</keyword>
<evidence type="ECO:0000313" key="2">
    <source>
        <dbReference type="EMBL" id="MBD0849958.1"/>
    </source>
</evidence>
<sequence length="183" mass="20684">MEQLERTLEEQRKEFMGSKFLATPLAGMIVWSIIGLAGIFLPITAAVWVLFIGTGSIVYLGLFISKFTGENFLDKTKPKNTFDSLFMFTVAQAAMVYAIAIPFFIIDYSSLPLSVGILTGLMWIPFSWIISHWVGLFHGITRTITIVLLWYVFPELRFVAIPFAIVLIYLITIIILPNRKIAI</sequence>
<evidence type="ECO:0000256" key="1">
    <source>
        <dbReference type="SAM" id="Phobius"/>
    </source>
</evidence>
<evidence type="ECO:0000313" key="3">
    <source>
        <dbReference type="Proteomes" id="UP000598350"/>
    </source>
</evidence>
<proteinExistence type="predicted"/>
<dbReference type="RefSeq" id="WP_188313055.1">
    <property type="nucleotide sequence ID" value="NZ_JABTCG010000001.1"/>
</dbReference>
<protein>
    <recommendedName>
        <fullName evidence="4">Yip1 domain-containing protein</fullName>
    </recommendedName>
</protein>
<dbReference type="EMBL" id="JABTCG010000001">
    <property type="protein sequence ID" value="MBD0849958.1"/>
    <property type="molecule type" value="Genomic_DNA"/>
</dbReference>
<accession>A0ABR7VCG5</accession>
<comment type="caution">
    <text evidence="2">The sequence shown here is derived from an EMBL/GenBank/DDBJ whole genome shotgun (WGS) entry which is preliminary data.</text>
</comment>
<keyword evidence="1" id="KW-0812">Transmembrane</keyword>
<feature type="transmembrane region" description="Helical" evidence="1">
    <location>
        <begin position="85"/>
        <end position="105"/>
    </location>
</feature>
<keyword evidence="1" id="KW-1133">Transmembrane helix</keyword>
<gene>
    <name evidence="2" type="ORF">HPE63_04685</name>
</gene>
<feature type="transmembrane region" description="Helical" evidence="1">
    <location>
        <begin position="159"/>
        <end position="177"/>
    </location>
</feature>
<keyword evidence="3" id="KW-1185">Reference proteome</keyword>
<name>A0ABR7VCG5_9FLAO</name>
<evidence type="ECO:0008006" key="4">
    <source>
        <dbReference type="Google" id="ProtNLM"/>
    </source>
</evidence>
<dbReference type="Proteomes" id="UP000598350">
    <property type="component" value="Unassembled WGS sequence"/>
</dbReference>
<dbReference type="InterPro" id="IPR053824">
    <property type="entry name" value="DUF7010"/>
</dbReference>
<organism evidence="2 3">
    <name type="scientific">Maribacter arenosus</name>
    <dbReference type="NCBI Taxonomy" id="1854708"/>
    <lineage>
        <taxon>Bacteria</taxon>
        <taxon>Pseudomonadati</taxon>
        <taxon>Bacteroidota</taxon>
        <taxon>Flavobacteriia</taxon>
        <taxon>Flavobacteriales</taxon>
        <taxon>Flavobacteriaceae</taxon>
        <taxon>Maribacter</taxon>
    </lineage>
</organism>
<reference evidence="2 3" key="1">
    <citation type="submission" date="2020-05" db="EMBL/GenBank/DDBJ databases">
        <title>The draft genome sequence of Maribacter arenosus CAU 1321.</title>
        <authorList>
            <person name="Mu L."/>
        </authorList>
    </citation>
    <scope>NUCLEOTIDE SEQUENCE [LARGE SCALE GENOMIC DNA]</scope>
    <source>
        <strain evidence="2 3">CAU 1321</strain>
    </source>
</reference>